<reference evidence="6 7" key="1">
    <citation type="submission" date="2019-02" db="EMBL/GenBank/DDBJ databases">
        <title>Deep-cultivation of Planctomycetes and their phenomic and genomic characterization uncovers novel biology.</title>
        <authorList>
            <person name="Wiegand S."/>
            <person name="Jogler M."/>
            <person name="Boedeker C."/>
            <person name="Pinto D."/>
            <person name="Vollmers J."/>
            <person name="Rivas-Marin E."/>
            <person name="Kohn T."/>
            <person name="Peeters S.H."/>
            <person name="Heuer A."/>
            <person name="Rast P."/>
            <person name="Oberbeckmann S."/>
            <person name="Bunk B."/>
            <person name="Jeske O."/>
            <person name="Meyerdierks A."/>
            <person name="Storesund J.E."/>
            <person name="Kallscheuer N."/>
            <person name="Luecker S."/>
            <person name="Lage O.M."/>
            <person name="Pohl T."/>
            <person name="Merkel B.J."/>
            <person name="Hornburger P."/>
            <person name="Mueller R.-W."/>
            <person name="Bruemmer F."/>
            <person name="Labrenz M."/>
            <person name="Spormann A.M."/>
            <person name="Op den Camp H."/>
            <person name="Overmann J."/>
            <person name="Amann R."/>
            <person name="Jetten M.S.M."/>
            <person name="Mascher T."/>
            <person name="Medema M.H."/>
            <person name="Devos D.P."/>
            <person name="Kaster A.-K."/>
            <person name="Ovreas L."/>
            <person name="Rohde M."/>
            <person name="Galperin M.Y."/>
            <person name="Jogler C."/>
        </authorList>
    </citation>
    <scope>NUCLEOTIDE SEQUENCE [LARGE SCALE GENOMIC DNA]</scope>
    <source>
        <strain evidence="6 7">SV_7m_r</strain>
    </source>
</reference>
<evidence type="ECO:0000259" key="4">
    <source>
        <dbReference type="Pfam" id="PF07587"/>
    </source>
</evidence>
<dbReference type="Proteomes" id="UP000315003">
    <property type="component" value="Chromosome"/>
</dbReference>
<keyword evidence="7" id="KW-1185">Reference proteome</keyword>
<gene>
    <name evidence="6" type="ORF">SV7mr_00380</name>
</gene>
<evidence type="ECO:0000256" key="1">
    <source>
        <dbReference type="SAM" id="MobiDB-lite"/>
    </source>
</evidence>
<dbReference type="Pfam" id="PF07583">
    <property type="entry name" value="PSCyt2"/>
    <property type="match status" value="1"/>
</dbReference>
<dbReference type="RefSeq" id="WP_145268128.1">
    <property type="nucleotide sequence ID" value="NZ_CP036272.1"/>
</dbReference>
<feature type="signal peptide" evidence="2">
    <location>
        <begin position="1"/>
        <end position="24"/>
    </location>
</feature>
<feature type="domain" description="DUF1553" evidence="4">
    <location>
        <begin position="552"/>
        <end position="878"/>
    </location>
</feature>
<evidence type="ECO:0000313" key="6">
    <source>
        <dbReference type="EMBL" id="QDT57556.1"/>
    </source>
</evidence>
<organism evidence="6 7">
    <name type="scientific">Stieleria bergensis</name>
    <dbReference type="NCBI Taxonomy" id="2528025"/>
    <lineage>
        <taxon>Bacteria</taxon>
        <taxon>Pseudomonadati</taxon>
        <taxon>Planctomycetota</taxon>
        <taxon>Planctomycetia</taxon>
        <taxon>Pirellulales</taxon>
        <taxon>Pirellulaceae</taxon>
        <taxon>Stieleria</taxon>
    </lineage>
</organism>
<dbReference type="PANTHER" id="PTHR35889">
    <property type="entry name" value="CYCLOINULO-OLIGOSACCHARIDE FRUCTANOTRANSFERASE-RELATED"/>
    <property type="match status" value="1"/>
</dbReference>
<feature type="domain" description="DUF1549" evidence="3">
    <location>
        <begin position="184"/>
        <end position="396"/>
    </location>
</feature>
<protein>
    <submittedName>
        <fullName evidence="6">Planctomycete cytochrome C</fullName>
    </submittedName>
</protein>
<dbReference type="PANTHER" id="PTHR35889:SF3">
    <property type="entry name" value="F-BOX DOMAIN-CONTAINING PROTEIN"/>
    <property type="match status" value="1"/>
</dbReference>
<proteinExistence type="predicted"/>
<feature type="chain" id="PRO_5021779485" evidence="2">
    <location>
        <begin position="25"/>
        <end position="907"/>
    </location>
</feature>
<dbReference type="InterPro" id="IPR011429">
    <property type="entry name" value="Cyt_c_Planctomycete-type"/>
</dbReference>
<dbReference type="AlphaFoldDB" id="A0A517SN75"/>
<name>A0A517SN75_9BACT</name>
<sequence precursor="true">MKPSQRISSVIGLLLVLGSLPCHALEIGEPVELTADQTKFFETKIRPVLIRECYGCHSSQSGQAKGGLKLDTRHATLVGGDSGAAIVPGDLDSSLFFGAITHTDFVMPPKRRLSDEQIADFRRWILDGAPDPRITKPVEQPNGTIDEGSIREAKETFWAYQPPHSHQPPPPSSREPSSNWASTEIDRFIEAKLHEKDLSPAADADAASVLRRLCFDLAGLPPSPEQLDWFASAYEADAQAAVDRVIDSLLKSPRFGEHWGRHWLDVVRYAESTGREVNMTYPNAWRYRDYVIDSFNDDKPFDQFVQEQIAGDLLPVGNDTQWSNNLIATGFLAMGTKNINEQSAQQFAADLADEQIDATTRVFLGTSIACARCHDHKFDPIRQQDYYALAGIFRSTATFFGNPPSQYGTFGGPQQRRNSSSILLPVSDEQSIGRSYSKSELEALHDDIQSTLQQLSDLRRGGASNSNRPNVSNQQIRLRLQNELGSLSAKLSVVDAEGNPRSFCMGVQEAKQVGDTSFLVRGEIDQPAGRIQRDLPLALKHHDFTIPNDSSGRLELARWIGSDQNTLAARVMTNRIWAHVFGQGLVSSTEDFGMTGAAPSHPELLDTLAVQFVDSGWSVKSMIRMMARSRAYRMASTFDQASHQADPNNQLLWRSNVKRLPAESIRDTMLKIANQIDMKRPLGSKVAESGYQRVRSEQLGDPRENLRKAFENAVAQGRQQGFSPGASPQAGANRRPGGFARGPANAGRGMRGNQLRGGTNSQQFRDLVAKATQDASLDSPSDNHRSVYLPVVRDLVPRSLEVFDFADPSMIVGSRETSNTANQALFMMNNPLTLRLSDSFANRLQDEAETTGQRVDLAFRLAYGRRPSETERKASLRFLSQSELTPKQSLSAFCQGLFAAAEFRYLR</sequence>
<accession>A0A517SN75</accession>
<keyword evidence="2" id="KW-0732">Signal</keyword>
<dbReference type="Pfam" id="PF07635">
    <property type="entry name" value="PSCyt1"/>
    <property type="match status" value="1"/>
</dbReference>
<dbReference type="EMBL" id="CP036272">
    <property type="protein sequence ID" value="QDT57556.1"/>
    <property type="molecule type" value="Genomic_DNA"/>
</dbReference>
<evidence type="ECO:0000259" key="3">
    <source>
        <dbReference type="Pfam" id="PF07583"/>
    </source>
</evidence>
<dbReference type="InterPro" id="IPR011444">
    <property type="entry name" value="DUF1549"/>
</dbReference>
<dbReference type="OrthoDB" id="127107at2"/>
<evidence type="ECO:0000256" key="2">
    <source>
        <dbReference type="SAM" id="SignalP"/>
    </source>
</evidence>
<feature type="domain" description="Cytochrome C Planctomycete-type" evidence="5">
    <location>
        <begin position="53"/>
        <end position="110"/>
    </location>
</feature>
<evidence type="ECO:0000313" key="7">
    <source>
        <dbReference type="Proteomes" id="UP000315003"/>
    </source>
</evidence>
<feature type="region of interest" description="Disordered" evidence="1">
    <location>
        <begin position="719"/>
        <end position="759"/>
    </location>
</feature>
<feature type="region of interest" description="Disordered" evidence="1">
    <location>
        <begin position="160"/>
        <end position="179"/>
    </location>
</feature>
<dbReference type="Pfam" id="PF07587">
    <property type="entry name" value="PSD1"/>
    <property type="match status" value="1"/>
</dbReference>
<evidence type="ECO:0000259" key="5">
    <source>
        <dbReference type="Pfam" id="PF07635"/>
    </source>
</evidence>
<dbReference type="InterPro" id="IPR022655">
    <property type="entry name" value="DUF1553"/>
</dbReference>